<dbReference type="PROSITE" id="PS50089">
    <property type="entry name" value="ZF_RING_2"/>
    <property type="match status" value="1"/>
</dbReference>
<keyword evidence="1" id="KW-0479">Metal-binding</keyword>
<protein>
    <recommendedName>
        <fullName evidence="2">RING-type domain-containing protein</fullName>
    </recommendedName>
</protein>
<dbReference type="GO" id="GO:0008270">
    <property type="term" value="F:zinc ion binding"/>
    <property type="evidence" value="ECO:0007669"/>
    <property type="project" value="UniProtKB-KW"/>
</dbReference>
<dbReference type="EMBL" id="HBKN01036250">
    <property type="protein sequence ID" value="CAE2322659.1"/>
    <property type="molecule type" value="Transcribed_RNA"/>
</dbReference>
<dbReference type="Gene3D" id="3.30.40.10">
    <property type="entry name" value="Zinc/RING finger domain, C3HC4 (zinc finger)"/>
    <property type="match status" value="1"/>
</dbReference>
<evidence type="ECO:0000313" key="4">
    <source>
        <dbReference type="EMBL" id="CAE2322632.1"/>
    </source>
</evidence>
<reference evidence="4" key="1">
    <citation type="submission" date="2021-01" db="EMBL/GenBank/DDBJ databases">
        <authorList>
            <person name="Corre E."/>
            <person name="Pelletier E."/>
            <person name="Niang G."/>
            <person name="Scheremetjew M."/>
            <person name="Finn R."/>
            <person name="Kale V."/>
            <person name="Holt S."/>
            <person name="Cochrane G."/>
            <person name="Meng A."/>
            <person name="Brown T."/>
            <person name="Cohen L."/>
        </authorList>
    </citation>
    <scope>NUCLEOTIDE SEQUENCE</scope>
    <source>
        <strain evidence="4">CCMP 2712</strain>
    </source>
</reference>
<evidence type="ECO:0000256" key="1">
    <source>
        <dbReference type="PROSITE-ProRule" id="PRU00175"/>
    </source>
</evidence>
<dbReference type="EMBL" id="HBKN01036233">
    <property type="protein sequence ID" value="CAE2322632.1"/>
    <property type="molecule type" value="Transcribed_RNA"/>
</dbReference>
<keyword evidence="1" id="KW-0862">Zinc</keyword>
<gene>
    <name evidence="3" type="ORF">GTHE00462_LOCUS28290</name>
    <name evidence="4" type="ORF">GTHE00462_LOCUS28291</name>
    <name evidence="5" type="ORF">GTHE00462_LOCUS28308</name>
</gene>
<evidence type="ECO:0000259" key="2">
    <source>
        <dbReference type="PROSITE" id="PS50089"/>
    </source>
</evidence>
<keyword evidence="1" id="KW-0863">Zinc-finger</keyword>
<organism evidence="4">
    <name type="scientific">Guillardia theta</name>
    <name type="common">Cryptophyte</name>
    <name type="synonym">Cryptomonas phi</name>
    <dbReference type="NCBI Taxonomy" id="55529"/>
    <lineage>
        <taxon>Eukaryota</taxon>
        <taxon>Cryptophyceae</taxon>
        <taxon>Pyrenomonadales</taxon>
        <taxon>Geminigeraceae</taxon>
        <taxon>Guillardia</taxon>
    </lineage>
</organism>
<accession>A0A6U6C982</accession>
<feature type="domain" description="RING-type" evidence="2">
    <location>
        <begin position="23"/>
        <end position="69"/>
    </location>
</feature>
<dbReference type="EMBL" id="HBKN01036232">
    <property type="protein sequence ID" value="CAE2322631.1"/>
    <property type="molecule type" value="Transcribed_RNA"/>
</dbReference>
<evidence type="ECO:0000313" key="3">
    <source>
        <dbReference type="EMBL" id="CAE2322631.1"/>
    </source>
</evidence>
<name>A0A6U6C982_GUITH</name>
<dbReference type="InterPro" id="IPR013083">
    <property type="entry name" value="Znf_RING/FYVE/PHD"/>
</dbReference>
<proteinExistence type="predicted"/>
<dbReference type="InterPro" id="IPR001841">
    <property type="entry name" value="Znf_RING"/>
</dbReference>
<evidence type="ECO:0000313" key="5">
    <source>
        <dbReference type="EMBL" id="CAE2322659.1"/>
    </source>
</evidence>
<dbReference type="SUPFAM" id="SSF57850">
    <property type="entry name" value="RING/U-box"/>
    <property type="match status" value="1"/>
</dbReference>
<sequence>MIDPRPVVPTAEQHSSPQSNSFCALCGQTVGTLEVTTECGHYAHSSCWQQHMAKHADLHKKTITCPVCSTNLNLRQLEHAHASPHMKSSHLNSISSLDDHLDDGLYPKCYQITDGKSHSNFDEDEIDSSVDTSTSSCPEEQSFLTSSYIASPNLKSDGICAEVGFLDNSIFTPYKQKRFIEIKSPPSARSQEGIYRRVLHARNCQQSIRFSTDGTKQEFHDTCRGEQNLTNVHGKFRVAGSDENNNPSAILFM</sequence>
<dbReference type="AlphaFoldDB" id="A0A6U6C982"/>